<feature type="transmembrane region" description="Helical" evidence="1">
    <location>
        <begin position="167"/>
        <end position="186"/>
    </location>
</feature>
<feature type="transmembrane region" description="Helical" evidence="1">
    <location>
        <begin position="463"/>
        <end position="488"/>
    </location>
</feature>
<dbReference type="Pfam" id="PF01970">
    <property type="entry name" value="TctA"/>
    <property type="match status" value="1"/>
</dbReference>
<feature type="transmembrane region" description="Helical" evidence="1">
    <location>
        <begin position="355"/>
        <end position="378"/>
    </location>
</feature>
<dbReference type="InterPro" id="IPR002823">
    <property type="entry name" value="DUF112_TM"/>
</dbReference>
<feature type="transmembrane region" description="Helical" evidence="1">
    <location>
        <begin position="260"/>
        <end position="282"/>
    </location>
</feature>
<dbReference type="Proteomes" id="UP000226525">
    <property type="component" value="Unassembled WGS sequence"/>
</dbReference>
<feature type="domain" description="DUF112" evidence="2">
    <location>
        <begin position="20"/>
        <end position="439"/>
    </location>
</feature>
<keyword evidence="1" id="KW-0472">Membrane</keyword>
<feature type="transmembrane region" description="Helical" evidence="1">
    <location>
        <begin position="112"/>
        <end position="134"/>
    </location>
</feature>
<feature type="transmembrane region" description="Helical" evidence="1">
    <location>
        <begin position="390"/>
        <end position="406"/>
    </location>
</feature>
<feature type="transmembrane region" description="Helical" evidence="1">
    <location>
        <begin position="140"/>
        <end position="160"/>
    </location>
</feature>
<feature type="transmembrane region" description="Helical" evidence="1">
    <location>
        <begin position="51"/>
        <end position="72"/>
    </location>
</feature>
<organism evidence="3 4">
    <name type="scientific">SAR324 cluster bacterium</name>
    <dbReference type="NCBI Taxonomy" id="2024889"/>
    <lineage>
        <taxon>Bacteria</taxon>
        <taxon>Deltaproteobacteria</taxon>
        <taxon>SAR324 cluster</taxon>
    </lineage>
</organism>
<evidence type="ECO:0000313" key="3">
    <source>
        <dbReference type="EMBL" id="MAH63164.1"/>
    </source>
</evidence>
<feature type="transmembrane region" description="Helical" evidence="1">
    <location>
        <begin position="78"/>
        <end position="100"/>
    </location>
</feature>
<reference evidence="4" key="1">
    <citation type="submission" date="2017-09" db="EMBL/GenBank/DDBJ databases">
        <title>The Reconstruction of 2,631 Draft Metagenome-Assembled Genomes from the Global Oceans.</title>
        <authorList>
            <person name="Tully B.J."/>
            <person name="Graham E.D."/>
            <person name="Heidelberg J.F."/>
        </authorList>
    </citation>
    <scope>NUCLEOTIDE SEQUENCE [LARGE SCALE GENOMIC DNA]</scope>
</reference>
<proteinExistence type="predicted"/>
<keyword evidence="1" id="KW-1133">Transmembrane helix</keyword>
<dbReference type="PANTHER" id="PTHR35342:SF5">
    <property type="entry name" value="TRICARBOXYLIC TRANSPORT PROTEIN"/>
    <property type="match status" value="1"/>
</dbReference>
<dbReference type="AlphaFoldDB" id="A0A2D6YJ37"/>
<protein>
    <submittedName>
        <fullName evidence="3">Tripartite tricarboxylate transporter TctA</fullName>
    </submittedName>
</protein>
<evidence type="ECO:0000256" key="1">
    <source>
        <dbReference type="SAM" id="Phobius"/>
    </source>
</evidence>
<feature type="transmembrane region" description="Helical" evidence="1">
    <location>
        <begin position="20"/>
        <end position="39"/>
    </location>
</feature>
<gene>
    <name evidence="3" type="ORF">CMN54_06930</name>
</gene>
<feature type="transmembrane region" description="Helical" evidence="1">
    <location>
        <begin position="412"/>
        <end position="427"/>
    </location>
</feature>
<sequence>MESIQLLFDGFTTALTFQNILFVLLGVFLGTVIGMLPGIGPVNAIAVLFPIVYTLEVPPATVMILFAGIYYGSQYGNSISSILLNVPGTSAAAVTTIDGYAMAKKGLGGKALAMSAIASFIGGTLSIFFLAFFAPKLAELAINFGPAEYTVLMVFAFIALSSFSQGSLLKAIISAFLGLAIAAIGIDSTTGVSRLTFGMMELYDGIDFIVVVIGFFAVSEILIMLGQKEGKQSQMQPLTSLWITFKEITESLATSLRSCFSGFLIGVLPGAGGTIASFIAYATEKKILRPNQFGSGDIRGVAAPESANNSASVGSFIPLLILGVPGSETTAVMLGGLISFGIKPGPLLLETSPDVFWGLAASMFIGNLFLIILNLPLVGLFAKILQTPRWILMSLITMLCVVGAYTINGSEFDVLLILIFGLVGYFLRRADFPLAPLILGVVLGDLIETNFRRAMIYSGGDIVIFFESNICLTLWVLALVSLFAPTLINSIQKKVHSQ</sequence>
<dbReference type="EMBL" id="NZEX01000081">
    <property type="protein sequence ID" value="MAH63164.1"/>
    <property type="molecule type" value="Genomic_DNA"/>
</dbReference>
<feature type="transmembrane region" description="Helical" evidence="1">
    <location>
        <begin position="206"/>
        <end position="225"/>
    </location>
</feature>
<name>A0A2D6YJ37_9DELT</name>
<accession>A0A2D6YJ37</accession>
<comment type="caution">
    <text evidence="3">The sequence shown here is derived from an EMBL/GenBank/DDBJ whole genome shotgun (WGS) entry which is preliminary data.</text>
</comment>
<keyword evidence="1" id="KW-0812">Transmembrane</keyword>
<dbReference type="PANTHER" id="PTHR35342">
    <property type="entry name" value="TRICARBOXYLIC TRANSPORT PROTEIN"/>
    <property type="match status" value="1"/>
</dbReference>
<evidence type="ECO:0000313" key="4">
    <source>
        <dbReference type="Proteomes" id="UP000226525"/>
    </source>
</evidence>
<evidence type="ECO:0000259" key="2">
    <source>
        <dbReference type="Pfam" id="PF01970"/>
    </source>
</evidence>